<evidence type="ECO:0000256" key="3">
    <source>
        <dbReference type="ARBA" id="ARBA00022475"/>
    </source>
</evidence>
<dbReference type="PANTHER" id="PTHR33452">
    <property type="entry name" value="OXIDOREDUCTASE CATD-RELATED"/>
    <property type="match status" value="1"/>
</dbReference>
<dbReference type="Proteomes" id="UP000035996">
    <property type="component" value="Unassembled WGS sequence"/>
</dbReference>
<organism evidence="8 9">
    <name type="scientific">Guptibacillus hwajinpoensis</name>
    <dbReference type="NCBI Taxonomy" id="208199"/>
    <lineage>
        <taxon>Bacteria</taxon>
        <taxon>Bacillati</taxon>
        <taxon>Bacillota</taxon>
        <taxon>Bacilli</taxon>
        <taxon>Bacillales</taxon>
        <taxon>Guptibacillaceae</taxon>
        <taxon>Guptibacillus</taxon>
    </lineage>
</organism>
<dbReference type="STRING" id="157733.AB986_08020"/>
<evidence type="ECO:0000256" key="5">
    <source>
        <dbReference type="ARBA" id="ARBA00022989"/>
    </source>
</evidence>
<sequence length="137" mass="14429">MNQKAVSYGLLVARVVLGIIMLAHGIQKWMGIEGVVGMFEDMIGLPGFLAYVTAAVELVGGLALIIGFKVRIASILIGIIMIGAMVTVKIPMVGFFGNGQMAGWEYDLSLLALAVLLSLSGSQLFSIDGKSSSETHV</sequence>
<keyword evidence="6 7" id="KW-0472">Membrane</keyword>
<dbReference type="PATRIC" id="fig|157733.3.peg.3880"/>
<evidence type="ECO:0008006" key="10">
    <source>
        <dbReference type="Google" id="ProtNLM"/>
    </source>
</evidence>
<comment type="similarity">
    <text evidence="2">Belongs to the DoxX family.</text>
</comment>
<dbReference type="EMBL" id="LELK01000001">
    <property type="protein sequence ID" value="KMM39163.1"/>
    <property type="molecule type" value="Genomic_DNA"/>
</dbReference>
<evidence type="ECO:0000313" key="8">
    <source>
        <dbReference type="EMBL" id="KMM39163.1"/>
    </source>
</evidence>
<dbReference type="InterPro" id="IPR051907">
    <property type="entry name" value="DoxX-like_oxidoreductase"/>
</dbReference>
<feature type="transmembrane region" description="Helical" evidence="7">
    <location>
        <begin position="47"/>
        <end position="68"/>
    </location>
</feature>
<dbReference type="OrthoDB" id="886570at2"/>
<feature type="transmembrane region" description="Helical" evidence="7">
    <location>
        <begin position="75"/>
        <end position="96"/>
    </location>
</feature>
<gene>
    <name evidence="8" type="ORF">AB986_08020</name>
</gene>
<keyword evidence="5 7" id="KW-1133">Transmembrane helix</keyword>
<keyword evidence="4 7" id="KW-0812">Transmembrane</keyword>
<dbReference type="RefSeq" id="WP_048310333.1">
    <property type="nucleotide sequence ID" value="NZ_CP119526.1"/>
</dbReference>
<accession>A0A0J6D1L0</accession>
<dbReference type="GO" id="GO:0005886">
    <property type="term" value="C:plasma membrane"/>
    <property type="evidence" value="ECO:0007669"/>
    <property type="project" value="UniProtKB-SubCell"/>
</dbReference>
<evidence type="ECO:0000256" key="6">
    <source>
        <dbReference type="ARBA" id="ARBA00023136"/>
    </source>
</evidence>
<evidence type="ECO:0000313" key="9">
    <source>
        <dbReference type="Proteomes" id="UP000035996"/>
    </source>
</evidence>
<comment type="caution">
    <text evidence="8">The sequence shown here is derived from an EMBL/GenBank/DDBJ whole genome shotgun (WGS) entry which is preliminary data.</text>
</comment>
<protein>
    <recommendedName>
        <fullName evidence="10">Oxidoreductase</fullName>
    </recommendedName>
</protein>
<reference evidence="8" key="1">
    <citation type="submission" date="2015-06" db="EMBL/GenBank/DDBJ databases">
        <authorList>
            <person name="Liu B."/>
            <person name="Wang J."/>
            <person name="Zhu Y."/>
            <person name="Liu G."/>
            <person name="Chen Q."/>
            <person name="Zheng C."/>
            <person name="Che J."/>
            <person name="Ge C."/>
            <person name="Shi H."/>
            <person name="Pan Z."/>
            <person name="Liu X."/>
        </authorList>
    </citation>
    <scope>NUCLEOTIDE SEQUENCE [LARGE SCALE GENOMIC DNA]</scope>
    <source>
        <strain evidence="8">DSM 16346</strain>
    </source>
</reference>
<evidence type="ECO:0000256" key="4">
    <source>
        <dbReference type="ARBA" id="ARBA00022692"/>
    </source>
</evidence>
<dbReference type="AlphaFoldDB" id="A0A0J6D1L0"/>
<feature type="transmembrane region" description="Helical" evidence="7">
    <location>
        <begin position="7"/>
        <end position="27"/>
    </location>
</feature>
<dbReference type="Pfam" id="PF07681">
    <property type="entry name" value="DoxX"/>
    <property type="match status" value="1"/>
</dbReference>
<proteinExistence type="inferred from homology"/>
<name>A0A0J6D1L0_9BACL</name>
<evidence type="ECO:0000256" key="7">
    <source>
        <dbReference type="SAM" id="Phobius"/>
    </source>
</evidence>
<evidence type="ECO:0000256" key="1">
    <source>
        <dbReference type="ARBA" id="ARBA00004651"/>
    </source>
</evidence>
<keyword evidence="9" id="KW-1185">Reference proteome</keyword>
<keyword evidence="3" id="KW-1003">Cell membrane</keyword>
<evidence type="ECO:0000256" key="2">
    <source>
        <dbReference type="ARBA" id="ARBA00006679"/>
    </source>
</evidence>
<dbReference type="PANTHER" id="PTHR33452:SF1">
    <property type="entry name" value="INNER MEMBRANE PROTEIN YPHA-RELATED"/>
    <property type="match status" value="1"/>
</dbReference>
<dbReference type="InterPro" id="IPR032808">
    <property type="entry name" value="DoxX"/>
</dbReference>
<comment type="subcellular location">
    <subcellularLocation>
        <location evidence="1">Cell membrane</location>
        <topology evidence="1">Multi-pass membrane protein</topology>
    </subcellularLocation>
</comment>